<feature type="transmembrane region" description="Helical" evidence="7">
    <location>
        <begin position="116"/>
        <end position="141"/>
    </location>
</feature>
<dbReference type="RefSeq" id="XP_030232978.1">
    <property type="nucleotide sequence ID" value="XM_030377118.1"/>
</dbReference>
<dbReference type="GO" id="GO:0043235">
    <property type="term" value="C:receptor complex"/>
    <property type="evidence" value="ECO:0007669"/>
    <property type="project" value="TreeGrafter"/>
</dbReference>
<keyword evidence="8" id="KW-0732">Signal</keyword>
<evidence type="ECO:0000256" key="5">
    <source>
        <dbReference type="ARBA" id="ARBA00023136"/>
    </source>
</evidence>
<reference evidence="10" key="1">
    <citation type="submission" date="2025-08" db="UniProtKB">
        <authorList>
            <consortium name="Ensembl"/>
        </authorList>
    </citation>
    <scope>IDENTIFICATION</scope>
</reference>
<feature type="chain" id="PRO_5046450894" evidence="8">
    <location>
        <begin position="29"/>
        <end position="425"/>
    </location>
</feature>
<comment type="subcellular location">
    <subcellularLocation>
        <location evidence="1">Membrane</location>
        <topology evidence="1">Multi-pass membrane protein</topology>
    </subcellularLocation>
</comment>
<evidence type="ECO:0000313" key="11">
    <source>
        <dbReference type="Proteomes" id="UP000694546"/>
    </source>
</evidence>
<evidence type="ECO:0000259" key="9">
    <source>
        <dbReference type="Pfam" id="PF00003"/>
    </source>
</evidence>
<dbReference type="PANTHER" id="PTHR14511">
    <property type="entry name" value="G PROTEIN COUPLED RECEPTOR, CLASS C, GROUP 5"/>
    <property type="match status" value="1"/>
</dbReference>
<dbReference type="Ensembl" id="ENSGMOT00000055260.1">
    <property type="protein sequence ID" value="ENSGMOP00000050067.1"/>
    <property type="gene ID" value="ENSGMOG00000036373.1"/>
</dbReference>
<dbReference type="GO" id="GO:0030295">
    <property type="term" value="F:protein kinase activator activity"/>
    <property type="evidence" value="ECO:0007669"/>
    <property type="project" value="TreeGrafter"/>
</dbReference>
<feature type="transmembrane region" description="Helical" evidence="7">
    <location>
        <begin position="187"/>
        <end position="210"/>
    </location>
</feature>
<dbReference type="GeneTree" id="ENSGT00950000182961"/>
<dbReference type="GO" id="GO:0004930">
    <property type="term" value="F:G protein-coupled receptor activity"/>
    <property type="evidence" value="ECO:0007669"/>
    <property type="project" value="InterPro"/>
</dbReference>
<feature type="signal peptide" evidence="8">
    <location>
        <begin position="1"/>
        <end position="28"/>
    </location>
</feature>
<evidence type="ECO:0000256" key="2">
    <source>
        <dbReference type="ARBA" id="ARBA00007242"/>
    </source>
</evidence>
<sequence length="425" mass="45882">MTFSSWKPPSPPLLLLLLFLSQWNSTTSNPPTTIASNTTSSPADTIVINATLEEAVWGCGAGLDPAYRYLCDRHAVWGVVLEALASLGFLLSAGLLLGLLLWALCTCRRRTKGSGLGGTLAAMTLFLMATAGLFALTFAFIVRLGPRTCPVRLFLFGVLFALAFGCLLARAMALLGFAAARGWGEPALALGLFTVQVVIGTEWLLVVLVRDGLPCEYSQEEFVMLQIYVLCLLAAALLLSLHAVCRSCRSYGYTGGNGRWQGRNAAAMLFLTVLLSAAIWVVWIVMVTWGNGRIGRRPRWDDPVLSVVLVANGWVFLMGHGLTRVTLFCQEEAQAKEGPLSFAGWTSPNAEIPGLSSVKEGRENGSFENDVGTGKGRRQGRGAGKGPVREPTLKSPYESGFSMSEIDPERDYTIPRPQTTNTSQP</sequence>
<keyword evidence="4 7" id="KW-1133">Transmembrane helix</keyword>
<evidence type="ECO:0000256" key="8">
    <source>
        <dbReference type="SAM" id="SignalP"/>
    </source>
</evidence>
<reference evidence="10" key="2">
    <citation type="submission" date="2025-09" db="UniProtKB">
        <authorList>
            <consortium name="Ensembl"/>
        </authorList>
    </citation>
    <scope>IDENTIFICATION</scope>
</reference>
<evidence type="ECO:0000256" key="1">
    <source>
        <dbReference type="ARBA" id="ARBA00004141"/>
    </source>
</evidence>
<dbReference type="OMA" id="GRRPNWD"/>
<dbReference type="PANTHER" id="PTHR14511:SF7">
    <property type="entry name" value="RETINOIC ACID-INDUCED PROTEIN 3"/>
    <property type="match status" value="1"/>
</dbReference>
<evidence type="ECO:0000313" key="10">
    <source>
        <dbReference type="Ensembl" id="ENSGMOP00000050067.1"/>
    </source>
</evidence>
<dbReference type="InterPro" id="IPR017978">
    <property type="entry name" value="GPCR_3_C"/>
</dbReference>
<feature type="domain" description="G-protein coupled receptors family 3 profile" evidence="9">
    <location>
        <begin position="72"/>
        <end position="318"/>
    </location>
</feature>
<feature type="region of interest" description="Disordered" evidence="6">
    <location>
        <begin position="353"/>
        <end position="425"/>
    </location>
</feature>
<feature type="compositionally biased region" description="Polar residues" evidence="6">
    <location>
        <begin position="416"/>
        <end position="425"/>
    </location>
</feature>
<feature type="transmembrane region" description="Helical" evidence="7">
    <location>
        <begin position="83"/>
        <end position="104"/>
    </location>
</feature>
<feature type="transmembrane region" description="Helical" evidence="7">
    <location>
        <begin position="265"/>
        <end position="284"/>
    </location>
</feature>
<keyword evidence="11" id="KW-1185">Reference proteome</keyword>
<evidence type="ECO:0000256" key="4">
    <source>
        <dbReference type="ARBA" id="ARBA00022989"/>
    </source>
</evidence>
<gene>
    <name evidence="10" type="primary">LOC115558716</name>
</gene>
<dbReference type="AlphaFoldDB" id="A0A8C5BSL5"/>
<dbReference type="GeneID" id="115558716"/>
<comment type="similarity">
    <text evidence="2">Belongs to the G-protein coupled receptor 3 family.</text>
</comment>
<dbReference type="Proteomes" id="UP000694546">
    <property type="component" value="Chromosome 2"/>
</dbReference>
<keyword evidence="5 7" id="KW-0472">Membrane</keyword>
<keyword evidence="3 7" id="KW-0812">Transmembrane</keyword>
<dbReference type="InterPro" id="IPR051753">
    <property type="entry name" value="RA-inducible_GPCR3"/>
</dbReference>
<protein>
    <submittedName>
        <fullName evidence="10">G-protein coupled receptor family C group 5 member D-like</fullName>
    </submittedName>
</protein>
<accession>A0A8C5BSL5</accession>
<evidence type="ECO:0000256" key="3">
    <source>
        <dbReference type="ARBA" id="ARBA00022692"/>
    </source>
</evidence>
<feature type="transmembrane region" description="Helical" evidence="7">
    <location>
        <begin position="153"/>
        <end position="175"/>
    </location>
</feature>
<dbReference type="GO" id="GO:0005886">
    <property type="term" value="C:plasma membrane"/>
    <property type="evidence" value="ECO:0007669"/>
    <property type="project" value="TreeGrafter"/>
</dbReference>
<dbReference type="GO" id="GO:0070062">
    <property type="term" value="C:extracellular exosome"/>
    <property type="evidence" value="ECO:0007669"/>
    <property type="project" value="TreeGrafter"/>
</dbReference>
<organism evidence="10 11">
    <name type="scientific">Gadus morhua</name>
    <name type="common">Atlantic cod</name>
    <dbReference type="NCBI Taxonomy" id="8049"/>
    <lineage>
        <taxon>Eukaryota</taxon>
        <taxon>Metazoa</taxon>
        <taxon>Chordata</taxon>
        <taxon>Craniata</taxon>
        <taxon>Vertebrata</taxon>
        <taxon>Euteleostomi</taxon>
        <taxon>Actinopterygii</taxon>
        <taxon>Neopterygii</taxon>
        <taxon>Teleostei</taxon>
        <taxon>Neoteleostei</taxon>
        <taxon>Acanthomorphata</taxon>
        <taxon>Zeiogadaria</taxon>
        <taxon>Gadariae</taxon>
        <taxon>Gadiformes</taxon>
        <taxon>Gadoidei</taxon>
        <taxon>Gadidae</taxon>
        <taxon>Gadus</taxon>
    </lineage>
</organism>
<name>A0A8C5BSL5_GADMO</name>
<evidence type="ECO:0000256" key="6">
    <source>
        <dbReference type="SAM" id="MobiDB-lite"/>
    </source>
</evidence>
<feature type="transmembrane region" description="Helical" evidence="7">
    <location>
        <begin position="222"/>
        <end position="244"/>
    </location>
</feature>
<dbReference type="Pfam" id="PF00003">
    <property type="entry name" value="7tm_3"/>
    <property type="match status" value="1"/>
</dbReference>
<proteinExistence type="inferred from homology"/>
<evidence type="ECO:0000256" key="7">
    <source>
        <dbReference type="SAM" id="Phobius"/>
    </source>
</evidence>